<feature type="transmembrane region" description="Helical" evidence="10">
    <location>
        <begin position="84"/>
        <end position="102"/>
    </location>
</feature>
<dbReference type="OrthoDB" id="4408652at2"/>
<keyword evidence="10" id="KW-0406">Ion transport</keyword>
<dbReference type="GO" id="GO:0062054">
    <property type="term" value="F:fluoride channel activity"/>
    <property type="evidence" value="ECO:0007669"/>
    <property type="project" value="UniProtKB-UniRule"/>
</dbReference>
<keyword evidence="4 10" id="KW-1133">Transmembrane helix</keyword>
<dbReference type="Pfam" id="PF02537">
    <property type="entry name" value="CRCB"/>
    <property type="match status" value="1"/>
</dbReference>
<feature type="binding site" evidence="10">
    <location>
        <position position="92"/>
    </location>
    <ligand>
        <name>Na(+)</name>
        <dbReference type="ChEBI" id="CHEBI:29101"/>
        <note>structural</note>
    </ligand>
</feature>
<dbReference type="GO" id="GO:0140114">
    <property type="term" value="P:cellular detoxification of fluoride"/>
    <property type="evidence" value="ECO:0007669"/>
    <property type="project" value="UniProtKB-UniRule"/>
</dbReference>
<comment type="caution">
    <text evidence="11">The sequence shown here is derived from an EMBL/GenBank/DDBJ whole genome shotgun (WGS) entry which is preliminary data.</text>
</comment>
<comment type="similarity">
    <text evidence="7 10">Belongs to the fluoride channel Fluc/FEX (TC 1.A.43) family.</text>
</comment>
<keyword evidence="10" id="KW-0813">Transport</keyword>
<feature type="transmembrane region" description="Helical" evidence="10">
    <location>
        <begin position="51"/>
        <end position="72"/>
    </location>
</feature>
<keyword evidence="10" id="KW-0915">Sodium</keyword>
<dbReference type="HAMAP" id="MF_00454">
    <property type="entry name" value="FluC"/>
    <property type="match status" value="1"/>
</dbReference>
<evidence type="ECO:0000256" key="4">
    <source>
        <dbReference type="ARBA" id="ARBA00022989"/>
    </source>
</evidence>
<feature type="binding site" evidence="10">
    <location>
        <position position="95"/>
    </location>
    <ligand>
        <name>Na(+)</name>
        <dbReference type="ChEBI" id="CHEBI:29101"/>
        <note>structural</note>
    </ligand>
</feature>
<evidence type="ECO:0000313" key="12">
    <source>
        <dbReference type="Proteomes" id="UP000274515"/>
    </source>
</evidence>
<protein>
    <recommendedName>
        <fullName evidence="10">Fluoride-specific ion channel FluC</fullName>
    </recommendedName>
</protein>
<gene>
    <name evidence="10" type="primary">fluC</name>
    <name evidence="10" type="synonym">crcB</name>
    <name evidence="11" type="ORF">EIL87_04730</name>
</gene>
<keyword evidence="5 10" id="KW-0472">Membrane</keyword>
<dbReference type="GO" id="GO:0046872">
    <property type="term" value="F:metal ion binding"/>
    <property type="evidence" value="ECO:0007669"/>
    <property type="project" value="UniProtKB-KW"/>
</dbReference>
<keyword evidence="6 10" id="KW-0407">Ion channel</keyword>
<reference evidence="11 12" key="1">
    <citation type="submission" date="2018-11" db="EMBL/GenBank/DDBJ databases">
        <title>Saccharopolyspora rhizosphaerae sp. nov., an actinomycete isolated from rhizosphere soil in Thailand.</title>
        <authorList>
            <person name="Intra B."/>
            <person name="Euanorasetr J."/>
            <person name="Take A."/>
            <person name="Inahashi Y."/>
            <person name="Mori M."/>
            <person name="Panbangred W."/>
            <person name="Matsumoto A."/>
        </authorList>
    </citation>
    <scope>NUCLEOTIDE SEQUENCE [LARGE SCALE GENOMIC DNA]</scope>
    <source>
        <strain evidence="11 12">H219</strain>
    </source>
</reference>
<evidence type="ECO:0000256" key="6">
    <source>
        <dbReference type="ARBA" id="ARBA00023303"/>
    </source>
</evidence>
<dbReference type="Proteomes" id="UP000274515">
    <property type="component" value="Unassembled WGS sequence"/>
</dbReference>
<keyword evidence="2 10" id="KW-1003">Cell membrane</keyword>
<evidence type="ECO:0000256" key="2">
    <source>
        <dbReference type="ARBA" id="ARBA00022475"/>
    </source>
</evidence>
<dbReference type="PANTHER" id="PTHR28259">
    <property type="entry name" value="FLUORIDE EXPORT PROTEIN 1-RELATED"/>
    <property type="match status" value="1"/>
</dbReference>
<comment type="activity regulation">
    <text evidence="10">Na(+) is not transported, but it plays an essential structural role and its presence is essential for fluoride channel function.</text>
</comment>
<evidence type="ECO:0000256" key="9">
    <source>
        <dbReference type="ARBA" id="ARBA00049940"/>
    </source>
</evidence>
<comment type="function">
    <text evidence="9 10">Fluoride-specific ion channel. Important for reducing fluoride concentration in the cell, thus reducing its toxicity.</text>
</comment>
<dbReference type="AlphaFoldDB" id="A0A3R8P954"/>
<sequence>MPTEPRPHAARRDCRDHPAAVLAVISCGGVVGALARYGVGKAFPHQPGEMPWATLGVNATGCLAMGVLMALISEVWTGQRLLRPFLGVGVLGGCTTFSTHVVDLQQAIAVGRPHLAFAYLALTVLAAMAGVLAGSALTRRLVRAVKPA</sequence>
<feature type="transmembrane region" description="Helical" evidence="10">
    <location>
        <begin position="20"/>
        <end position="39"/>
    </location>
</feature>
<dbReference type="InterPro" id="IPR003691">
    <property type="entry name" value="FluC"/>
</dbReference>
<evidence type="ECO:0000256" key="8">
    <source>
        <dbReference type="ARBA" id="ARBA00035585"/>
    </source>
</evidence>
<dbReference type="PROSITE" id="PS51257">
    <property type="entry name" value="PROKAR_LIPOPROTEIN"/>
    <property type="match status" value="1"/>
</dbReference>
<comment type="subcellular location">
    <subcellularLocation>
        <location evidence="1 10">Cell membrane</location>
        <topology evidence="1 10">Multi-pass membrane protein</topology>
    </subcellularLocation>
</comment>
<organism evidence="11 12">
    <name type="scientific">Saccharopolyspora rhizosphaerae</name>
    <dbReference type="NCBI Taxonomy" id="2492662"/>
    <lineage>
        <taxon>Bacteria</taxon>
        <taxon>Bacillati</taxon>
        <taxon>Actinomycetota</taxon>
        <taxon>Actinomycetes</taxon>
        <taxon>Pseudonocardiales</taxon>
        <taxon>Pseudonocardiaceae</taxon>
        <taxon>Saccharopolyspora</taxon>
    </lineage>
</organism>
<evidence type="ECO:0000256" key="10">
    <source>
        <dbReference type="HAMAP-Rule" id="MF_00454"/>
    </source>
</evidence>
<dbReference type="PANTHER" id="PTHR28259:SF1">
    <property type="entry name" value="FLUORIDE EXPORT PROTEIN 1-RELATED"/>
    <property type="match status" value="1"/>
</dbReference>
<evidence type="ECO:0000256" key="3">
    <source>
        <dbReference type="ARBA" id="ARBA00022692"/>
    </source>
</evidence>
<keyword evidence="3 10" id="KW-0812">Transmembrane</keyword>
<feature type="transmembrane region" description="Helical" evidence="10">
    <location>
        <begin position="114"/>
        <end position="137"/>
    </location>
</feature>
<evidence type="ECO:0000313" key="11">
    <source>
        <dbReference type="EMBL" id="RRO19405.1"/>
    </source>
</evidence>
<evidence type="ECO:0000256" key="1">
    <source>
        <dbReference type="ARBA" id="ARBA00004651"/>
    </source>
</evidence>
<comment type="catalytic activity">
    <reaction evidence="8">
        <text>fluoride(in) = fluoride(out)</text>
        <dbReference type="Rhea" id="RHEA:76159"/>
        <dbReference type="ChEBI" id="CHEBI:17051"/>
    </reaction>
    <physiologicalReaction direction="left-to-right" evidence="8">
        <dbReference type="Rhea" id="RHEA:76160"/>
    </physiologicalReaction>
</comment>
<evidence type="ECO:0000256" key="5">
    <source>
        <dbReference type="ARBA" id="ARBA00023136"/>
    </source>
</evidence>
<proteinExistence type="inferred from homology"/>
<keyword evidence="10" id="KW-0479">Metal-binding</keyword>
<evidence type="ECO:0000256" key="7">
    <source>
        <dbReference type="ARBA" id="ARBA00035120"/>
    </source>
</evidence>
<name>A0A3R8P954_9PSEU</name>
<keyword evidence="12" id="KW-1185">Reference proteome</keyword>
<accession>A0A3R8P954</accession>
<dbReference type="GO" id="GO:0005886">
    <property type="term" value="C:plasma membrane"/>
    <property type="evidence" value="ECO:0007669"/>
    <property type="project" value="UniProtKB-SubCell"/>
</dbReference>
<dbReference type="EMBL" id="RSAA01000004">
    <property type="protein sequence ID" value="RRO19405.1"/>
    <property type="molecule type" value="Genomic_DNA"/>
</dbReference>